<protein>
    <submittedName>
        <fullName evidence="3">Ribonuclease E inhibitor RraB</fullName>
    </submittedName>
</protein>
<name>A0A939T970_9ACTN</name>
<evidence type="ECO:0000256" key="1">
    <source>
        <dbReference type="SAM" id="MobiDB-lite"/>
    </source>
</evidence>
<organism evidence="3 4">
    <name type="scientific">Actinomadura barringtoniae</name>
    <dbReference type="NCBI Taxonomy" id="1427535"/>
    <lineage>
        <taxon>Bacteria</taxon>
        <taxon>Bacillati</taxon>
        <taxon>Actinomycetota</taxon>
        <taxon>Actinomycetes</taxon>
        <taxon>Streptosporangiales</taxon>
        <taxon>Thermomonosporaceae</taxon>
        <taxon>Actinomadura</taxon>
    </lineage>
</organism>
<dbReference type="Proteomes" id="UP000669179">
    <property type="component" value="Unassembled WGS sequence"/>
</dbReference>
<gene>
    <name evidence="3" type="ORF">J4573_43100</name>
</gene>
<dbReference type="Pfam" id="PF06877">
    <property type="entry name" value="RraB"/>
    <property type="match status" value="1"/>
</dbReference>
<evidence type="ECO:0000313" key="4">
    <source>
        <dbReference type="Proteomes" id="UP000669179"/>
    </source>
</evidence>
<accession>A0A939T970</accession>
<dbReference type="AlphaFoldDB" id="A0A939T970"/>
<dbReference type="InterPro" id="IPR036701">
    <property type="entry name" value="RraB-like_sf"/>
</dbReference>
<proteinExistence type="predicted"/>
<comment type="caution">
    <text evidence="3">The sequence shown here is derived from an EMBL/GenBank/DDBJ whole genome shotgun (WGS) entry which is preliminary data.</text>
</comment>
<feature type="domain" description="Regulator of ribonuclease activity B" evidence="2">
    <location>
        <begin position="31"/>
        <end position="74"/>
    </location>
</feature>
<keyword evidence="4" id="KW-1185">Reference proteome</keyword>
<dbReference type="InterPro" id="IPR009671">
    <property type="entry name" value="RraB_dom"/>
</dbReference>
<sequence length="86" mass="9558">MGLFRKKKDDEAVDPEERSPQPGIKYKDLMVMNELMKLGADLSQPRHVNYFLYAPDSRSAEAMAVEAREHGLLAKTSGSVPDPPGQ</sequence>
<feature type="compositionally biased region" description="Basic and acidic residues" evidence="1">
    <location>
        <begin position="7"/>
        <end position="19"/>
    </location>
</feature>
<evidence type="ECO:0000313" key="3">
    <source>
        <dbReference type="EMBL" id="MBO2453939.1"/>
    </source>
</evidence>
<dbReference type="SUPFAM" id="SSF89946">
    <property type="entry name" value="Hypothetical protein VC0424"/>
    <property type="match status" value="1"/>
</dbReference>
<dbReference type="EMBL" id="JAGEOJ010000023">
    <property type="protein sequence ID" value="MBO2453939.1"/>
    <property type="molecule type" value="Genomic_DNA"/>
</dbReference>
<reference evidence="3" key="1">
    <citation type="submission" date="2021-03" db="EMBL/GenBank/DDBJ databases">
        <authorList>
            <person name="Kanchanasin P."/>
            <person name="Saeng-In P."/>
            <person name="Phongsopitanun W."/>
            <person name="Yuki M."/>
            <person name="Kudo T."/>
            <person name="Ohkuma M."/>
            <person name="Tanasupawat S."/>
        </authorList>
    </citation>
    <scope>NUCLEOTIDE SEQUENCE</scope>
    <source>
        <strain evidence="3">GKU 128</strain>
    </source>
</reference>
<dbReference type="RefSeq" id="WP_208261985.1">
    <property type="nucleotide sequence ID" value="NZ_JAGEOJ010000023.1"/>
</dbReference>
<dbReference type="Gene3D" id="3.30.70.970">
    <property type="entry name" value="RraB-like"/>
    <property type="match status" value="1"/>
</dbReference>
<evidence type="ECO:0000259" key="2">
    <source>
        <dbReference type="Pfam" id="PF06877"/>
    </source>
</evidence>
<feature type="region of interest" description="Disordered" evidence="1">
    <location>
        <begin position="1"/>
        <end position="24"/>
    </location>
</feature>